<evidence type="ECO:0000256" key="3">
    <source>
        <dbReference type="ARBA" id="ARBA00022884"/>
    </source>
</evidence>
<organism evidence="8 9">
    <name type="scientific">Paraperlucidibaca wandonensis</name>
    <dbReference type="NCBI Taxonomy" id="1268273"/>
    <lineage>
        <taxon>Bacteria</taxon>
        <taxon>Pseudomonadati</taxon>
        <taxon>Pseudomonadota</taxon>
        <taxon>Gammaproteobacteria</taxon>
        <taxon>Moraxellales</taxon>
        <taxon>Moraxellaceae</taxon>
        <taxon>Paraperlucidibaca</taxon>
    </lineage>
</organism>
<evidence type="ECO:0000256" key="1">
    <source>
        <dbReference type="ARBA" id="ARBA00008563"/>
    </source>
</evidence>
<evidence type="ECO:0000256" key="2">
    <source>
        <dbReference type="ARBA" id="ARBA00022730"/>
    </source>
</evidence>
<evidence type="ECO:0000256" key="6">
    <source>
        <dbReference type="HAMAP-Rule" id="MF_01363"/>
    </source>
</evidence>
<dbReference type="PANTHER" id="PTHR21349">
    <property type="entry name" value="50S RIBOSOMAL PROTEIN L21"/>
    <property type="match status" value="1"/>
</dbReference>
<reference evidence="9" key="1">
    <citation type="journal article" date="2019" name="Int. J. Syst. Evol. Microbiol.">
        <title>The Global Catalogue of Microorganisms (GCM) 10K type strain sequencing project: providing services to taxonomists for standard genome sequencing and annotation.</title>
        <authorList>
            <consortium name="The Broad Institute Genomics Platform"/>
            <consortium name="The Broad Institute Genome Sequencing Center for Infectious Disease"/>
            <person name="Wu L."/>
            <person name="Ma J."/>
        </authorList>
    </citation>
    <scope>NUCLEOTIDE SEQUENCE [LARGE SCALE GENOMIC DNA]</scope>
    <source>
        <strain evidence="9">CCUG 63419</strain>
    </source>
</reference>
<evidence type="ECO:0000313" key="8">
    <source>
        <dbReference type="EMBL" id="MFD0951009.1"/>
    </source>
</evidence>
<dbReference type="GO" id="GO:0005840">
    <property type="term" value="C:ribosome"/>
    <property type="evidence" value="ECO:0007669"/>
    <property type="project" value="UniProtKB-KW"/>
</dbReference>
<sequence length="103" mass="11709">MYAVIKSGGKQHRVIEGERLKVELLNVEPGQTITFDDVLMVVDGDSIQIGTPIVAGAKVTAEVLDHGRHDKIRIVKFRRRKHYRRQAGHRQYYTELKITGISV</sequence>
<comment type="function">
    <text evidence="6 7">This protein binds to 23S rRNA in the presence of protein L20.</text>
</comment>
<evidence type="ECO:0000256" key="7">
    <source>
        <dbReference type="RuleBase" id="RU000562"/>
    </source>
</evidence>
<dbReference type="NCBIfam" id="TIGR00061">
    <property type="entry name" value="L21"/>
    <property type="match status" value="1"/>
</dbReference>
<gene>
    <name evidence="6 8" type="primary">rplU</name>
    <name evidence="8" type="ORF">ACFQ0F_11555</name>
</gene>
<dbReference type="InterPro" id="IPR028909">
    <property type="entry name" value="bL21-like"/>
</dbReference>
<dbReference type="RefSeq" id="WP_340675116.1">
    <property type="nucleotide sequence ID" value="NZ_JBHTIT010000002.1"/>
</dbReference>
<comment type="similarity">
    <text evidence="1 6 7">Belongs to the bacterial ribosomal protein bL21 family.</text>
</comment>
<evidence type="ECO:0000313" key="9">
    <source>
        <dbReference type="Proteomes" id="UP001597044"/>
    </source>
</evidence>
<name>A0ABW3HJR6_9GAMM</name>
<dbReference type="EMBL" id="JBHTIT010000002">
    <property type="protein sequence ID" value="MFD0951009.1"/>
    <property type="molecule type" value="Genomic_DNA"/>
</dbReference>
<keyword evidence="3 6" id="KW-0694">RNA-binding</keyword>
<comment type="caution">
    <text evidence="8">The sequence shown here is derived from an EMBL/GenBank/DDBJ whole genome shotgun (WGS) entry which is preliminary data.</text>
</comment>
<keyword evidence="2 6" id="KW-0699">rRNA-binding</keyword>
<dbReference type="PROSITE" id="PS01169">
    <property type="entry name" value="RIBOSOMAL_L21"/>
    <property type="match status" value="1"/>
</dbReference>
<dbReference type="HAMAP" id="MF_01363">
    <property type="entry name" value="Ribosomal_bL21"/>
    <property type="match status" value="1"/>
</dbReference>
<dbReference type="SUPFAM" id="SSF141091">
    <property type="entry name" value="L21p-like"/>
    <property type="match status" value="1"/>
</dbReference>
<proteinExistence type="inferred from homology"/>
<dbReference type="Proteomes" id="UP001597044">
    <property type="component" value="Unassembled WGS sequence"/>
</dbReference>
<keyword evidence="5 6" id="KW-0687">Ribonucleoprotein</keyword>
<dbReference type="PANTHER" id="PTHR21349:SF0">
    <property type="entry name" value="LARGE RIBOSOMAL SUBUNIT PROTEIN BL21M"/>
    <property type="match status" value="1"/>
</dbReference>
<dbReference type="InterPro" id="IPR001787">
    <property type="entry name" value="Ribosomal_bL21"/>
</dbReference>
<evidence type="ECO:0000256" key="4">
    <source>
        <dbReference type="ARBA" id="ARBA00022980"/>
    </source>
</evidence>
<evidence type="ECO:0000256" key="5">
    <source>
        <dbReference type="ARBA" id="ARBA00023274"/>
    </source>
</evidence>
<protein>
    <recommendedName>
        <fullName evidence="6">Large ribosomal subunit protein bL21</fullName>
    </recommendedName>
</protein>
<keyword evidence="4 6" id="KW-0689">Ribosomal protein</keyword>
<accession>A0ABW3HJR6</accession>
<dbReference type="Pfam" id="PF00829">
    <property type="entry name" value="Ribosomal_L21p"/>
    <property type="match status" value="1"/>
</dbReference>
<keyword evidence="9" id="KW-1185">Reference proteome</keyword>
<dbReference type="InterPro" id="IPR036164">
    <property type="entry name" value="bL21-like_sf"/>
</dbReference>
<dbReference type="InterPro" id="IPR018258">
    <property type="entry name" value="Ribosomal_bL21_CS"/>
</dbReference>
<comment type="subunit">
    <text evidence="6">Part of the 50S ribosomal subunit. Contacts protein L20.</text>
</comment>